<proteinExistence type="predicted"/>
<dbReference type="EMBL" id="UINC01022907">
    <property type="protein sequence ID" value="SVA93498.1"/>
    <property type="molecule type" value="Genomic_DNA"/>
</dbReference>
<evidence type="ECO:0000256" key="1">
    <source>
        <dbReference type="SAM" id="MobiDB-lite"/>
    </source>
</evidence>
<feature type="non-terminal residue" evidence="2">
    <location>
        <position position="90"/>
    </location>
</feature>
<feature type="non-terminal residue" evidence="2">
    <location>
        <position position="1"/>
    </location>
</feature>
<gene>
    <name evidence="2" type="ORF">METZ01_LOCUS146352</name>
</gene>
<dbReference type="AlphaFoldDB" id="A0A381ZW29"/>
<sequence length="90" mass="10342">HARHRAAFVRLHGQGVRLVDGVRLHANRRDDRWPDARHAWPSGQTDRPKKWPSRDWPATGGSARHRGACDRRQLRHHDLLPAEGARNLAL</sequence>
<reference evidence="2" key="1">
    <citation type="submission" date="2018-05" db="EMBL/GenBank/DDBJ databases">
        <authorList>
            <person name="Lanie J.A."/>
            <person name="Ng W.-L."/>
            <person name="Kazmierczak K.M."/>
            <person name="Andrzejewski T.M."/>
            <person name="Davidsen T.M."/>
            <person name="Wayne K.J."/>
            <person name="Tettelin H."/>
            <person name="Glass J.I."/>
            <person name="Rusch D."/>
            <person name="Podicherti R."/>
            <person name="Tsui H.-C.T."/>
            <person name="Winkler M.E."/>
        </authorList>
    </citation>
    <scope>NUCLEOTIDE SEQUENCE</scope>
</reference>
<protein>
    <submittedName>
        <fullName evidence="2">Uncharacterized protein</fullName>
    </submittedName>
</protein>
<organism evidence="2">
    <name type="scientific">marine metagenome</name>
    <dbReference type="NCBI Taxonomy" id="408172"/>
    <lineage>
        <taxon>unclassified sequences</taxon>
        <taxon>metagenomes</taxon>
        <taxon>ecological metagenomes</taxon>
    </lineage>
</organism>
<feature type="region of interest" description="Disordered" evidence="1">
    <location>
        <begin position="30"/>
        <end position="70"/>
    </location>
</feature>
<accession>A0A381ZW29</accession>
<name>A0A381ZW29_9ZZZZ</name>
<evidence type="ECO:0000313" key="2">
    <source>
        <dbReference type="EMBL" id="SVA93498.1"/>
    </source>
</evidence>